<evidence type="ECO:0000313" key="2">
    <source>
        <dbReference type="EMBL" id="TNN58159.1"/>
    </source>
</evidence>
<organism evidence="2 3">
    <name type="scientific">Liparis tanakae</name>
    <name type="common">Tanaka's snailfish</name>
    <dbReference type="NCBI Taxonomy" id="230148"/>
    <lineage>
        <taxon>Eukaryota</taxon>
        <taxon>Metazoa</taxon>
        <taxon>Chordata</taxon>
        <taxon>Craniata</taxon>
        <taxon>Vertebrata</taxon>
        <taxon>Euteleostomi</taxon>
        <taxon>Actinopterygii</taxon>
        <taxon>Neopterygii</taxon>
        <taxon>Teleostei</taxon>
        <taxon>Neoteleostei</taxon>
        <taxon>Acanthomorphata</taxon>
        <taxon>Eupercaria</taxon>
        <taxon>Perciformes</taxon>
        <taxon>Cottioidei</taxon>
        <taxon>Cottales</taxon>
        <taxon>Liparidae</taxon>
        <taxon>Liparis</taxon>
    </lineage>
</organism>
<gene>
    <name evidence="2" type="ORF">EYF80_031592</name>
</gene>
<proteinExistence type="predicted"/>
<dbReference type="EMBL" id="SRLO01000387">
    <property type="protein sequence ID" value="TNN58159.1"/>
    <property type="molecule type" value="Genomic_DNA"/>
</dbReference>
<accession>A0A4Z2GXH3</accession>
<protein>
    <submittedName>
        <fullName evidence="2">Uncharacterized protein</fullName>
    </submittedName>
</protein>
<dbReference type="Proteomes" id="UP000314294">
    <property type="component" value="Unassembled WGS sequence"/>
</dbReference>
<dbReference type="AlphaFoldDB" id="A0A4Z2GXH3"/>
<name>A0A4Z2GXH3_9TELE</name>
<comment type="caution">
    <text evidence="2">The sequence shown here is derived from an EMBL/GenBank/DDBJ whole genome shotgun (WGS) entry which is preliminary data.</text>
</comment>
<sequence>MADLLSEEGRDLGGSILMAGSHSPGGSTMTSSRNSSMPASRKLVSVYLVGTGTSVSAPSITACCRRTNATKGASRKSTSPTSTLEASASLGNFFMNLFLS</sequence>
<reference evidence="2 3" key="1">
    <citation type="submission" date="2019-03" db="EMBL/GenBank/DDBJ databases">
        <title>First draft genome of Liparis tanakae, snailfish: a comprehensive survey of snailfish specific genes.</title>
        <authorList>
            <person name="Kim W."/>
            <person name="Song I."/>
            <person name="Jeong J.-H."/>
            <person name="Kim D."/>
            <person name="Kim S."/>
            <person name="Ryu S."/>
            <person name="Song J.Y."/>
            <person name="Lee S.K."/>
        </authorList>
    </citation>
    <scope>NUCLEOTIDE SEQUENCE [LARGE SCALE GENOMIC DNA]</scope>
    <source>
        <tissue evidence="2">Muscle</tissue>
    </source>
</reference>
<evidence type="ECO:0000313" key="3">
    <source>
        <dbReference type="Proteomes" id="UP000314294"/>
    </source>
</evidence>
<feature type="region of interest" description="Disordered" evidence="1">
    <location>
        <begin position="13"/>
        <end position="38"/>
    </location>
</feature>
<evidence type="ECO:0000256" key="1">
    <source>
        <dbReference type="SAM" id="MobiDB-lite"/>
    </source>
</evidence>
<dbReference type="OrthoDB" id="10535794at2759"/>
<feature type="compositionally biased region" description="Polar residues" evidence="1">
    <location>
        <begin position="24"/>
        <end position="38"/>
    </location>
</feature>
<keyword evidence="3" id="KW-1185">Reference proteome</keyword>